<sequence>MPFLAEAARRGVLRRNGAVYQFRHERLREHLAGAGGVRRLE</sequence>
<dbReference type="EMBL" id="FONV01000007">
    <property type="protein sequence ID" value="SFF23171.1"/>
    <property type="molecule type" value="Genomic_DNA"/>
</dbReference>
<keyword evidence="2" id="KW-1185">Reference proteome</keyword>
<accession>A0A1I2H3B4</accession>
<dbReference type="RefSeq" id="WP_275413281.1">
    <property type="nucleotide sequence ID" value="NZ_BOMT01000045.1"/>
</dbReference>
<reference evidence="1 2" key="1">
    <citation type="submission" date="2016-10" db="EMBL/GenBank/DDBJ databases">
        <authorList>
            <person name="de Groot N.N."/>
        </authorList>
    </citation>
    <scope>NUCLEOTIDE SEQUENCE [LARGE SCALE GENOMIC DNA]</scope>
    <source>
        <strain evidence="1 2">DSM 43019</strain>
    </source>
</reference>
<dbReference type="AlphaFoldDB" id="A0A1I2H3B4"/>
<evidence type="ECO:0000313" key="2">
    <source>
        <dbReference type="Proteomes" id="UP000199645"/>
    </source>
</evidence>
<evidence type="ECO:0000313" key="1">
    <source>
        <dbReference type="EMBL" id="SFF23171.1"/>
    </source>
</evidence>
<protein>
    <submittedName>
        <fullName evidence="1">Uncharacterized protein</fullName>
    </submittedName>
</protein>
<gene>
    <name evidence="1" type="ORF">SAMN05421541_107357</name>
</gene>
<proteinExistence type="predicted"/>
<name>A0A1I2H3B4_9ACTN</name>
<organism evidence="1 2">
    <name type="scientific">Actinoplanes philippinensis</name>
    <dbReference type="NCBI Taxonomy" id="35752"/>
    <lineage>
        <taxon>Bacteria</taxon>
        <taxon>Bacillati</taxon>
        <taxon>Actinomycetota</taxon>
        <taxon>Actinomycetes</taxon>
        <taxon>Micromonosporales</taxon>
        <taxon>Micromonosporaceae</taxon>
        <taxon>Actinoplanes</taxon>
    </lineage>
</organism>
<dbReference type="Proteomes" id="UP000199645">
    <property type="component" value="Unassembled WGS sequence"/>
</dbReference>